<dbReference type="SUPFAM" id="SSF47203">
    <property type="entry name" value="Acyl-CoA dehydrogenase C-terminal domain-like"/>
    <property type="match status" value="1"/>
</dbReference>
<dbReference type="GO" id="GO:0033539">
    <property type="term" value="P:fatty acid beta-oxidation using acyl-CoA dehydrogenase"/>
    <property type="evidence" value="ECO:0007669"/>
    <property type="project" value="TreeGrafter"/>
</dbReference>
<dbReference type="InterPro" id="IPR036250">
    <property type="entry name" value="AcylCo_DH-like_C"/>
</dbReference>
<feature type="domain" description="Acyl-CoA dehydrogenase/oxidase C-terminal" evidence="3">
    <location>
        <begin position="4"/>
        <end position="68"/>
    </location>
</feature>
<dbReference type="GO" id="GO:0003995">
    <property type="term" value="F:acyl-CoA dehydrogenase activity"/>
    <property type="evidence" value="ECO:0007669"/>
    <property type="project" value="TreeGrafter"/>
</dbReference>
<evidence type="ECO:0000313" key="5">
    <source>
        <dbReference type="Proteomes" id="UP000754644"/>
    </source>
</evidence>
<sequence length="92" mass="10002">GNKAARKQISMIKVAVSRIYQAIADRTIQIYGARGVTGDTPAAQAFSRARAFRIYDGPDEVHLQTIARLEAGEQDVDGPVGNLNHYLFNGAE</sequence>
<evidence type="ECO:0000256" key="1">
    <source>
        <dbReference type="ARBA" id="ARBA00022630"/>
    </source>
</evidence>
<accession>A0A972VXW6</accession>
<evidence type="ECO:0000256" key="2">
    <source>
        <dbReference type="ARBA" id="ARBA00023002"/>
    </source>
</evidence>
<reference evidence="4" key="1">
    <citation type="submission" date="2020-05" db="EMBL/GenBank/DDBJ databases">
        <title>Sulfur intermediates as new biogeochemical hubs in an aquatic model microbial ecosystem.</title>
        <authorList>
            <person name="Vigneron A."/>
        </authorList>
    </citation>
    <scope>NUCLEOTIDE SEQUENCE</scope>
    <source>
        <strain evidence="4">Bin.250</strain>
    </source>
</reference>
<dbReference type="Proteomes" id="UP000754644">
    <property type="component" value="Unassembled WGS sequence"/>
</dbReference>
<dbReference type="GO" id="GO:0005737">
    <property type="term" value="C:cytoplasm"/>
    <property type="evidence" value="ECO:0007669"/>
    <property type="project" value="TreeGrafter"/>
</dbReference>
<protein>
    <recommendedName>
        <fullName evidence="3">Acyl-CoA dehydrogenase/oxidase C-terminal domain-containing protein</fullName>
    </recommendedName>
</protein>
<proteinExistence type="predicted"/>
<organism evidence="4 5">
    <name type="scientific">SAR86 cluster bacterium</name>
    <dbReference type="NCBI Taxonomy" id="2030880"/>
    <lineage>
        <taxon>Bacteria</taxon>
        <taxon>Pseudomonadati</taxon>
        <taxon>Pseudomonadota</taxon>
        <taxon>Gammaproteobacteria</taxon>
        <taxon>SAR86 cluster</taxon>
    </lineage>
</organism>
<keyword evidence="1" id="KW-0285">Flavoprotein</keyword>
<name>A0A972VXW6_9GAMM</name>
<feature type="non-terminal residue" evidence="4">
    <location>
        <position position="1"/>
    </location>
</feature>
<keyword evidence="2" id="KW-0560">Oxidoreductase</keyword>
<dbReference type="EMBL" id="JABMOJ010000310">
    <property type="protein sequence ID" value="NQV65364.1"/>
    <property type="molecule type" value="Genomic_DNA"/>
</dbReference>
<dbReference type="PANTHER" id="PTHR48083">
    <property type="entry name" value="MEDIUM-CHAIN SPECIFIC ACYL-COA DEHYDROGENASE, MITOCHONDRIAL-RELATED"/>
    <property type="match status" value="1"/>
</dbReference>
<comment type="caution">
    <text evidence="4">The sequence shown here is derived from an EMBL/GenBank/DDBJ whole genome shotgun (WGS) entry which is preliminary data.</text>
</comment>
<evidence type="ECO:0000259" key="3">
    <source>
        <dbReference type="Pfam" id="PF00441"/>
    </source>
</evidence>
<gene>
    <name evidence="4" type="ORF">HQ497_08360</name>
</gene>
<dbReference type="InterPro" id="IPR050741">
    <property type="entry name" value="Acyl-CoA_dehydrogenase"/>
</dbReference>
<dbReference type="PANTHER" id="PTHR48083:SF13">
    <property type="entry name" value="ACYL-COA DEHYDROGENASE FAMILY MEMBER 11"/>
    <property type="match status" value="1"/>
</dbReference>
<evidence type="ECO:0000313" key="4">
    <source>
        <dbReference type="EMBL" id="NQV65364.1"/>
    </source>
</evidence>
<dbReference type="InterPro" id="IPR009075">
    <property type="entry name" value="AcylCo_DH/oxidase_C"/>
</dbReference>
<dbReference type="Pfam" id="PF00441">
    <property type="entry name" value="Acyl-CoA_dh_1"/>
    <property type="match status" value="1"/>
</dbReference>
<dbReference type="AlphaFoldDB" id="A0A972VXW6"/>
<dbReference type="Gene3D" id="1.20.140.10">
    <property type="entry name" value="Butyryl-CoA Dehydrogenase, subunit A, domain 3"/>
    <property type="match status" value="1"/>
</dbReference>